<dbReference type="Proteomes" id="UP001153269">
    <property type="component" value="Unassembled WGS sequence"/>
</dbReference>
<evidence type="ECO:0000313" key="2">
    <source>
        <dbReference type="EMBL" id="CAB1434533.1"/>
    </source>
</evidence>
<dbReference type="AlphaFoldDB" id="A0A9N7ULJ7"/>
<comment type="caution">
    <text evidence="2">The sequence shown here is derived from an EMBL/GenBank/DDBJ whole genome shotgun (WGS) entry which is preliminary data.</text>
</comment>
<organism evidence="2 3">
    <name type="scientific">Pleuronectes platessa</name>
    <name type="common">European plaice</name>
    <dbReference type="NCBI Taxonomy" id="8262"/>
    <lineage>
        <taxon>Eukaryota</taxon>
        <taxon>Metazoa</taxon>
        <taxon>Chordata</taxon>
        <taxon>Craniata</taxon>
        <taxon>Vertebrata</taxon>
        <taxon>Euteleostomi</taxon>
        <taxon>Actinopterygii</taxon>
        <taxon>Neopterygii</taxon>
        <taxon>Teleostei</taxon>
        <taxon>Neoteleostei</taxon>
        <taxon>Acanthomorphata</taxon>
        <taxon>Carangaria</taxon>
        <taxon>Pleuronectiformes</taxon>
        <taxon>Pleuronectoidei</taxon>
        <taxon>Pleuronectidae</taxon>
        <taxon>Pleuronectes</taxon>
    </lineage>
</organism>
<dbReference type="EMBL" id="CADEAL010001669">
    <property type="protein sequence ID" value="CAB1434533.1"/>
    <property type="molecule type" value="Genomic_DNA"/>
</dbReference>
<evidence type="ECO:0000256" key="1">
    <source>
        <dbReference type="SAM" id="MobiDB-lite"/>
    </source>
</evidence>
<keyword evidence="3" id="KW-1185">Reference proteome</keyword>
<name>A0A9N7ULJ7_PLEPL</name>
<feature type="compositionally biased region" description="Basic and acidic residues" evidence="1">
    <location>
        <begin position="12"/>
        <end position="35"/>
    </location>
</feature>
<proteinExistence type="predicted"/>
<evidence type="ECO:0000313" key="3">
    <source>
        <dbReference type="Proteomes" id="UP001153269"/>
    </source>
</evidence>
<sequence length="67" mass="6925">MRAGAPRTGKQRGGETKGKEKGEEEEVKKGGDFGKKCYPADLVSVRGKAEAEGARKGGTMTPSLSGA</sequence>
<accession>A0A9N7ULJ7</accession>
<reference evidence="2" key="1">
    <citation type="submission" date="2020-03" db="EMBL/GenBank/DDBJ databases">
        <authorList>
            <person name="Weist P."/>
        </authorList>
    </citation>
    <scope>NUCLEOTIDE SEQUENCE</scope>
</reference>
<gene>
    <name evidence="2" type="ORF">PLEPLA_LOCUS22575</name>
</gene>
<protein>
    <submittedName>
        <fullName evidence="2">Uncharacterized protein</fullName>
    </submittedName>
</protein>
<feature type="region of interest" description="Disordered" evidence="1">
    <location>
        <begin position="1"/>
        <end position="67"/>
    </location>
</feature>